<sequence length="66" mass="8006">MFHYRYKRDRDTDQERDRADWIVMTGGTQYWNVRLHQEGIEACRDKIDFVKISVPERPPLLIDVEP</sequence>
<name>A0ABV6J757_9BACL</name>
<keyword evidence="2" id="KW-1185">Reference proteome</keyword>
<organism evidence="1 2">
    <name type="scientific">Paenibacillus mendelii</name>
    <dbReference type="NCBI Taxonomy" id="206163"/>
    <lineage>
        <taxon>Bacteria</taxon>
        <taxon>Bacillati</taxon>
        <taxon>Bacillota</taxon>
        <taxon>Bacilli</taxon>
        <taxon>Bacillales</taxon>
        <taxon>Paenibacillaceae</taxon>
        <taxon>Paenibacillus</taxon>
    </lineage>
</organism>
<comment type="caution">
    <text evidence="1">The sequence shown here is derived from an EMBL/GenBank/DDBJ whole genome shotgun (WGS) entry which is preliminary data.</text>
</comment>
<evidence type="ECO:0000313" key="1">
    <source>
        <dbReference type="EMBL" id="MFC0391289.1"/>
    </source>
</evidence>
<gene>
    <name evidence="1" type="ORF">ACFFJ8_07845</name>
</gene>
<dbReference type="Proteomes" id="UP001589818">
    <property type="component" value="Unassembled WGS sequence"/>
</dbReference>
<dbReference type="RefSeq" id="WP_204818066.1">
    <property type="nucleotide sequence ID" value="NZ_JANHOF010000004.1"/>
</dbReference>
<reference evidence="1 2" key="1">
    <citation type="submission" date="2024-09" db="EMBL/GenBank/DDBJ databases">
        <authorList>
            <person name="Sun Q."/>
            <person name="Mori K."/>
        </authorList>
    </citation>
    <scope>NUCLEOTIDE SEQUENCE [LARGE SCALE GENOMIC DNA]</scope>
    <source>
        <strain evidence="1 2">CCM 4839</strain>
    </source>
</reference>
<evidence type="ECO:0000313" key="2">
    <source>
        <dbReference type="Proteomes" id="UP001589818"/>
    </source>
</evidence>
<dbReference type="EMBL" id="JBHLVF010000010">
    <property type="protein sequence ID" value="MFC0391289.1"/>
    <property type="molecule type" value="Genomic_DNA"/>
</dbReference>
<proteinExistence type="predicted"/>
<protein>
    <submittedName>
        <fullName evidence="1">Uncharacterized protein</fullName>
    </submittedName>
</protein>
<accession>A0ABV6J757</accession>